<evidence type="ECO:0000313" key="2">
    <source>
        <dbReference type="Proteomes" id="UP000030752"/>
    </source>
</evidence>
<dbReference type="Proteomes" id="UP000030752">
    <property type="component" value="Unassembled WGS sequence"/>
</dbReference>
<dbReference type="VEuPathDB" id="FungiDB:HMPREF1541_06744"/>
<proteinExistence type="predicted"/>
<dbReference type="eggNOG" id="ENOG502TG3S">
    <property type="taxonomic scope" value="Eukaryota"/>
</dbReference>
<dbReference type="EMBL" id="KB822722">
    <property type="protein sequence ID" value="ETN38707.1"/>
    <property type="molecule type" value="Genomic_DNA"/>
</dbReference>
<dbReference type="AlphaFoldDB" id="W2RQF6"/>
<dbReference type="HOGENOM" id="CLU_1272249_0_0_1"/>
<protein>
    <submittedName>
        <fullName evidence="1">Uncharacterized protein</fullName>
    </submittedName>
</protein>
<accession>W2RQF6</accession>
<organism evidence="1 2">
    <name type="scientific">Cyphellophora europaea (strain CBS 101466)</name>
    <name type="common">Phialophora europaea</name>
    <dbReference type="NCBI Taxonomy" id="1220924"/>
    <lineage>
        <taxon>Eukaryota</taxon>
        <taxon>Fungi</taxon>
        <taxon>Dikarya</taxon>
        <taxon>Ascomycota</taxon>
        <taxon>Pezizomycotina</taxon>
        <taxon>Eurotiomycetes</taxon>
        <taxon>Chaetothyriomycetidae</taxon>
        <taxon>Chaetothyriales</taxon>
        <taxon>Cyphellophoraceae</taxon>
        <taxon>Cyphellophora</taxon>
    </lineage>
</organism>
<dbReference type="Gene3D" id="3.40.50.300">
    <property type="entry name" value="P-loop containing nucleotide triphosphate hydrolases"/>
    <property type="match status" value="1"/>
</dbReference>
<keyword evidence="2" id="KW-1185">Reference proteome</keyword>
<evidence type="ECO:0000313" key="1">
    <source>
        <dbReference type="EMBL" id="ETN38707.1"/>
    </source>
</evidence>
<dbReference type="InParanoid" id="W2RQF6"/>
<dbReference type="InterPro" id="IPR027417">
    <property type="entry name" value="P-loop_NTPase"/>
</dbReference>
<dbReference type="SUPFAM" id="SSF52540">
    <property type="entry name" value="P-loop containing nucleoside triphosphate hydrolases"/>
    <property type="match status" value="1"/>
</dbReference>
<dbReference type="RefSeq" id="XP_008719296.1">
    <property type="nucleotide sequence ID" value="XM_008721074.1"/>
</dbReference>
<sequence length="217" mass="23787">MPSPLPNSRFKLKLILLSGASGTGKSTTAYELCHRLRQHPRRTMHVHIDADCLDAMYPRNDDAGLMLRALEALWGVLWEEVWGRWVDHGAVRATGADDGEAGPVGGLGVAVLVISGTAVVLELQRIRDVVVSVCAGQMRGLEIEVLPVVLHAETVVVEERLRGRVLGEELQEHLDSSREFRALLRDWTAPVGIEVRRVDSGRPLLDVVEEVLAVSGL</sequence>
<reference evidence="1 2" key="1">
    <citation type="submission" date="2013-03" db="EMBL/GenBank/DDBJ databases">
        <title>The Genome Sequence of Phialophora europaea CBS 101466.</title>
        <authorList>
            <consortium name="The Broad Institute Genomics Platform"/>
            <person name="Cuomo C."/>
            <person name="de Hoog S."/>
            <person name="Gorbushina A."/>
            <person name="Walker B."/>
            <person name="Young S.K."/>
            <person name="Zeng Q."/>
            <person name="Gargeya S."/>
            <person name="Fitzgerald M."/>
            <person name="Haas B."/>
            <person name="Abouelleil A."/>
            <person name="Allen A.W."/>
            <person name="Alvarado L."/>
            <person name="Arachchi H.M."/>
            <person name="Berlin A.M."/>
            <person name="Chapman S.B."/>
            <person name="Gainer-Dewar J."/>
            <person name="Goldberg J."/>
            <person name="Griggs A."/>
            <person name="Gujja S."/>
            <person name="Hansen M."/>
            <person name="Howarth C."/>
            <person name="Imamovic A."/>
            <person name="Ireland A."/>
            <person name="Larimer J."/>
            <person name="McCowan C."/>
            <person name="Murphy C."/>
            <person name="Pearson M."/>
            <person name="Poon T.W."/>
            <person name="Priest M."/>
            <person name="Roberts A."/>
            <person name="Saif S."/>
            <person name="Shea T."/>
            <person name="Sisk P."/>
            <person name="Sykes S."/>
            <person name="Wortman J."/>
            <person name="Nusbaum C."/>
            <person name="Birren B."/>
        </authorList>
    </citation>
    <scope>NUCLEOTIDE SEQUENCE [LARGE SCALE GENOMIC DNA]</scope>
    <source>
        <strain evidence="1 2">CBS 101466</strain>
    </source>
</reference>
<dbReference type="OrthoDB" id="4864962at2759"/>
<dbReference type="GeneID" id="19974083"/>
<name>W2RQF6_CYPE1</name>
<gene>
    <name evidence="1" type="ORF">HMPREF1541_06744</name>
</gene>